<protein>
    <submittedName>
        <fullName evidence="2">Predicted DNA-binding protein, MmcQ/YjbR family</fullName>
    </submittedName>
</protein>
<evidence type="ECO:0000313" key="3">
    <source>
        <dbReference type="Proteomes" id="UP000198983"/>
    </source>
</evidence>
<keyword evidence="2" id="KW-0238">DNA-binding</keyword>
<keyword evidence="3" id="KW-1185">Reference proteome</keyword>
<organism evidence="2 3">
    <name type="scientific">Actinopolymorpha singaporensis</name>
    <dbReference type="NCBI Taxonomy" id="117157"/>
    <lineage>
        <taxon>Bacteria</taxon>
        <taxon>Bacillati</taxon>
        <taxon>Actinomycetota</taxon>
        <taxon>Actinomycetes</taxon>
        <taxon>Propionibacteriales</taxon>
        <taxon>Actinopolymorphaceae</taxon>
        <taxon>Actinopolymorpha</taxon>
    </lineage>
</organism>
<proteinExistence type="predicted"/>
<gene>
    <name evidence="2" type="ORF">SAMN04489717_5689</name>
</gene>
<dbReference type="InterPro" id="IPR058532">
    <property type="entry name" value="YjbR/MT2646/Rv2570-like"/>
</dbReference>
<dbReference type="SUPFAM" id="SSF142906">
    <property type="entry name" value="YjbR-like"/>
    <property type="match status" value="1"/>
</dbReference>
<reference evidence="2 3" key="1">
    <citation type="submission" date="2016-10" db="EMBL/GenBank/DDBJ databases">
        <authorList>
            <person name="de Groot N.N."/>
        </authorList>
    </citation>
    <scope>NUCLEOTIDE SEQUENCE [LARGE SCALE GENOMIC DNA]</scope>
    <source>
        <strain evidence="2 3">DSM 22024</strain>
    </source>
</reference>
<dbReference type="STRING" id="117157.SAMN04489717_5689"/>
<feature type="region of interest" description="Disordered" evidence="1">
    <location>
        <begin position="1"/>
        <end position="27"/>
    </location>
</feature>
<evidence type="ECO:0000313" key="2">
    <source>
        <dbReference type="EMBL" id="SDT24733.1"/>
    </source>
</evidence>
<dbReference type="GO" id="GO:0003677">
    <property type="term" value="F:DNA binding"/>
    <property type="evidence" value="ECO:0007669"/>
    <property type="project" value="UniProtKB-KW"/>
</dbReference>
<accession>A0A1H1YTK8</accession>
<feature type="compositionally biased region" description="Low complexity" evidence="1">
    <location>
        <begin position="1"/>
        <end position="16"/>
    </location>
</feature>
<evidence type="ECO:0000256" key="1">
    <source>
        <dbReference type="SAM" id="MobiDB-lite"/>
    </source>
</evidence>
<name>A0A1H1YTK8_9ACTN</name>
<dbReference type="InterPro" id="IPR038056">
    <property type="entry name" value="YjbR-like_sf"/>
</dbReference>
<dbReference type="EMBL" id="LT629732">
    <property type="protein sequence ID" value="SDT24733.1"/>
    <property type="molecule type" value="Genomic_DNA"/>
</dbReference>
<dbReference type="Gene3D" id="3.90.1150.30">
    <property type="match status" value="1"/>
</dbReference>
<dbReference type="AlphaFoldDB" id="A0A1H1YTK8"/>
<dbReference type="Proteomes" id="UP000198983">
    <property type="component" value="Chromosome I"/>
</dbReference>
<dbReference type="RefSeq" id="WP_092656713.1">
    <property type="nucleotide sequence ID" value="NZ_LT629732.1"/>
</dbReference>
<dbReference type="OrthoDB" id="8479417at2"/>
<dbReference type="Pfam" id="PF04237">
    <property type="entry name" value="YjbR"/>
    <property type="match status" value="1"/>
</dbReference>
<sequence length="154" mass="17499">MTRDSGSSRSDPSGDPNTEQPSADDPLVRLRALCTALPEVTERPSHGEPTWFVRDRKVFVMYADHHHDDRLGFWAAAPEGVQQLLVEAEPGGFYRPPYVGHRGWLGVYLDVDVDWDRVAEIVTDAYRQIAPKRLVAELDRRESESRQDREVGTQ</sequence>